<sequence>MDTLSPPRIVYSPHVYFDFDNDSDYSEAGEETGPIGRWEYYVRDRLIPAIDWSIDNNVPMLIGETNVPCTADWAEVLDFAFSNFFEPLHFSVTIWNYINPQHDTGILNVLACEEEHQLNILAQYPGGTYQETAPFPPNPSDSIIYNDELVNPWSDGSFNMMPDFCANPPVFEGDCAIAVDFNQTPFAGLKFNHQFGVDTRRLNLLEFQIWLTAPMQPGVMKIFTTAPLSDCDDNSNRDPEFPPFELRRDLTDFIDPSLINAWQQVRIPLDNTIVDPAAPIMNGFALQSTDRSPALFYLDAVDIVDMANVAHKANQE</sequence>
<dbReference type="EMBL" id="AZHW01001560">
    <property type="protein sequence ID" value="ETW92271.1"/>
    <property type="molecule type" value="Genomic_DNA"/>
</dbReference>
<comment type="caution">
    <text evidence="1">The sequence shown here is derived from an EMBL/GenBank/DDBJ whole genome shotgun (WGS) entry which is preliminary data.</text>
</comment>
<evidence type="ECO:0000313" key="2">
    <source>
        <dbReference type="Proteomes" id="UP000019141"/>
    </source>
</evidence>
<dbReference type="AlphaFoldDB" id="W4L4N0"/>
<dbReference type="InterPro" id="IPR017853">
    <property type="entry name" value="GH"/>
</dbReference>
<dbReference type="Gene3D" id="3.20.20.80">
    <property type="entry name" value="Glycosidases"/>
    <property type="match status" value="1"/>
</dbReference>
<dbReference type="Proteomes" id="UP000019141">
    <property type="component" value="Unassembled WGS sequence"/>
</dbReference>
<organism evidence="1 2">
    <name type="scientific">Entotheonella factor</name>
    <dbReference type="NCBI Taxonomy" id="1429438"/>
    <lineage>
        <taxon>Bacteria</taxon>
        <taxon>Pseudomonadati</taxon>
        <taxon>Nitrospinota/Tectimicrobiota group</taxon>
        <taxon>Candidatus Tectimicrobiota</taxon>
        <taxon>Candidatus Entotheonellia</taxon>
        <taxon>Candidatus Entotheonellales</taxon>
        <taxon>Candidatus Entotheonellaceae</taxon>
        <taxon>Candidatus Entotheonella</taxon>
    </lineage>
</organism>
<proteinExistence type="predicted"/>
<name>W4L4N0_ENTF1</name>
<evidence type="ECO:0000313" key="1">
    <source>
        <dbReference type="EMBL" id="ETW92271.1"/>
    </source>
</evidence>
<accession>W4L4N0</accession>
<keyword evidence="2" id="KW-1185">Reference proteome</keyword>
<reference evidence="1 2" key="1">
    <citation type="journal article" date="2014" name="Nature">
        <title>An environmental bacterial taxon with a large and distinct metabolic repertoire.</title>
        <authorList>
            <person name="Wilson M.C."/>
            <person name="Mori T."/>
            <person name="Ruckert C."/>
            <person name="Uria A.R."/>
            <person name="Helf M.J."/>
            <person name="Takada K."/>
            <person name="Gernert C."/>
            <person name="Steffens U.A."/>
            <person name="Heycke N."/>
            <person name="Schmitt S."/>
            <person name="Rinke C."/>
            <person name="Helfrich E.J."/>
            <person name="Brachmann A.O."/>
            <person name="Gurgui C."/>
            <person name="Wakimoto T."/>
            <person name="Kracht M."/>
            <person name="Crusemann M."/>
            <person name="Hentschel U."/>
            <person name="Abe I."/>
            <person name="Matsunaga S."/>
            <person name="Kalinowski J."/>
            <person name="Takeyama H."/>
            <person name="Piel J."/>
        </authorList>
    </citation>
    <scope>NUCLEOTIDE SEQUENCE [LARGE SCALE GENOMIC DNA]</scope>
    <source>
        <strain evidence="2">TSY1</strain>
    </source>
</reference>
<dbReference type="HOGENOM" id="CLU_879063_0_0_7"/>
<protein>
    <recommendedName>
        <fullName evidence="3">Glycoside hydrolase family 5 domain-containing protein</fullName>
    </recommendedName>
</protein>
<evidence type="ECO:0008006" key="3">
    <source>
        <dbReference type="Google" id="ProtNLM"/>
    </source>
</evidence>
<gene>
    <name evidence="1" type="ORF">ETSY1_44380</name>
</gene>
<dbReference type="SUPFAM" id="SSF51445">
    <property type="entry name" value="(Trans)glycosidases"/>
    <property type="match status" value="1"/>
</dbReference>